<name>A0A0G1PN13_9BACT</name>
<dbReference type="PROSITE" id="PS00474">
    <property type="entry name" value="RIBOSOMAL_L3"/>
    <property type="match status" value="1"/>
</dbReference>
<evidence type="ECO:0000256" key="8">
    <source>
        <dbReference type="RuleBase" id="RU003906"/>
    </source>
</evidence>
<dbReference type="PATRIC" id="fig|1619001.3.peg.199"/>
<evidence type="ECO:0000256" key="2">
    <source>
        <dbReference type="ARBA" id="ARBA00022730"/>
    </source>
</evidence>
<dbReference type="AlphaFoldDB" id="A0A0G1PN13"/>
<dbReference type="SUPFAM" id="SSF50447">
    <property type="entry name" value="Translation proteins"/>
    <property type="match status" value="1"/>
</dbReference>
<evidence type="ECO:0000256" key="7">
    <source>
        <dbReference type="RuleBase" id="RU003905"/>
    </source>
</evidence>
<dbReference type="InterPro" id="IPR000597">
    <property type="entry name" value="Ribosomal_uL3"/>
</dbReference>
<comment type="subunit">
    <text evidence="8">Part of the 50S ribosomal subunit. Forms a cluster with proteins L14 and L19.</text>
</comment>
<keyword evidence="5 7" id="KW-0687">Ribonucleoprotein</keyword>
<dbReference type="FunFam" id="2.40.30.10:FF:000004">
    <property type="entry name" value="50S ribosomal protein L3"/>
    <property type="match status" value="1"/>
</dbReference>
<dbReference type="Pfam" id="PF00297">
    <property type="entry name" value="Ribosomal_L3"/>
    <property type="match status" value="1"/>
</dbReference>
<proteinExistence type="inferred from homology"/>
<dbReference type="PANTHER" id="PTHR11229">
    <property type="entry name" value="50S RIBOSOMAL PROTEIN L3"/>
    <property type="match status" value="1"/>
</dbReference>
<sequence length="198" mass="21771">MTQHFQENGSVIPVTLLSAKPNVVTFVKKNEAEDFIDVQLGIEETTYLKKPQAGHLKGLPQVSILRQFRVTHFDQERGNIVEASQFQPGMKIDVIGISKGRGFAGVMKRHHFAGQPASHGQKDQMRMPGSIASQRQGPVVKGQRMAGHMGTQQVTVKNLEIVFVNVEKQVIAVKGAVPGARGSVVVLKTREGKNVWQK</sequence>
<gene>
    <name evidence="9" type="ORF">UX45_C0003G0012</name>
</gene>
<dbReference type="Gene3D" id="2.40.30.10">
    <property type="entry name" value="Translation factors"/>
    <property type="match status" value="1"/>
</dbReference>
<reference evidence="9 10" key="1">
    <citation type="journal article" date="2015" name="Nature">
        <title>rRNA introns, odd ribosomes, and small enigmatic genomes across a large radiation of phyla.</title>
        <authorList>
            <person name="Brown C.T."/>
            <person name="Hug L.A."/>
            <person name="Thomas B.C."/>
            <person name="Sharon I."/>
            <person name="Castelle C.J."/>
            <person name="Singh A."/>
            <person name="Wilkins M.J."/>
            <person name="Williams K.H."/>
            <person name="Banfield J.F."/>
        </authorList>
    </citation>
    <scope>NUCLEOTIDE SEQUENCE [LARGE SCALE GENOMIC DNA]</scope>
</reference>
<keyword evidence="2 8" id="KW-0699">rRNA-binding</keyword>
<evidence type="ECO:0000256" key="1">
    <source>
        <dbReference type="ARBA" id="ARBA00006540"/>
    </source>
</evidence>
<comment type="function">
    <text evidence="8">One of the primary rRNA binding proteins, it binds directly near the 3'-end of the 23S rRNA, where it nucleates assembly of the 50S subunit.</text>
</comment>
<comment type="similarity">
    <text evidence="1 7">Belongs to the universal ribosomal protein uL3 family.</text>
</comment>
<dbReference type="PANTHER" id="PTHR11229:SF16">
    <property type="entry name" value="LARGE RIBOSOMAL SUBUNIT PROTEIN UL3C"/>
    <property type="match status" value="1"/>
</dbReference>
<evidence type="ECO:0000256" key="6">
    <source>
        <dbReference type="NCBIfam" id="TIGR03625"/>
    </source>
</evidence>
<keyword evidence="4 7" id="KW-0689">Ribosomal protein</keyword>
<organism evidence="9 10">
    <name type="scientific">Candidatus Uhrbacteria bacterium GW2011_GWF2_46_218</name>
    <dbReference type="NCBI Taxonomy" id="1619001"/>
    <lineage>
        <taxon>Bacteria</taxon>
        <taxon>Candidatus Uhriibacteriota</taxon>
    </lineage>
</organism>
<evidence type="ECO:0000313" key="9">
    <source>
        <dbReference type="EMBL" id="KKU34121.1"/>
    </source>
</evidence>
<evidence type="ECO:0000313" key="10">
    <source>
        <dbReference type="Proteomes" id="UP000034705"/>
    </source>
</evidence>
<dbReference type="Proteomes" id="UP000034705">
    <property type="component" value="Unassembled WGS sequence"/>
</dbReference>
<dbReference type="GO" id="GO:0003735">
    <property type="term" value="F:structural constituent of ribosome"/>
    <property type="evidence" value="ECO:0007669"/>
    <property type="project" value="UniProtKB-UniRule"/>
</dbReference>
<dbReference type="EMBL" id="LCMG01000003">
    <property type="protein sequence ID" value="KKU34121.1"/>
    <property type="molecule type" value="Genomic_DNA"/>
</dbReference>
<dbReference type="InterPro" id="IPR009000">
    <property type="entry name" value="Transl_B-barrel_sf"/>
</dbReference>
<keyword evidence="3 8" id="KW-0694">RNA-binding</keyword>
<accession>A0A0G1PN13</accession>
<dbReference type="InterPro" id="IPR019926">
    <property type="entry name" value="Ribosomal_uL3_CS"/>
</dbReference>
<dbReference type="InterPro" id="IPR019927">
    <property type="entry name" value="Ribosomal_uL3_bac/org-type"/>
</dbReference>
<evidence type="ECO:0000256" key="3">
    <source>
        <dbReference type="ARBA" id="ARBA00022884"/>
    </source>
</evidence>
<evidence type="ECO:0000256" key="5">
    <source>
        <dbReference type="ARBA" id="ARBA00023274"/>
    </source>
</evidence>
<dbReference type="GO" id="GO:0019843">
    <property type="term" value="F:rRNA binding"/>
    <property type="evidence" value="ECO:0007669"/>
    <property type="project" value="UniProtKB-KW"/>
</dbReference>
<dbReference type="NCBIfam" id="TIGR03625">
    <property type="entry name" value="L3_bact"/>
    <property type="match status" value="1"/>
</dbReference>
<dbReference type="GO" id="GO:0022625">
    <property type="term" value="C:cytosolic large ribosomal subunit"/>
    <property type="evidence" value="ECO:0007669"/>
    <property type="project" value="TreeGrafter"/>
</dbReference>
<comment type="caution">
    <text evidence="9">The sequence shown here is derived from an EMBL/GenBank/DDBJ whole genome shotgun (WGS) entry which is preliminary data.</text>
</comment>
<dbReference type="GO" id="GO:0006412">
    <property type="term" value="P:translation"/>
    <property type="evidence" value="ECO:0007669"/>
    <property type="project" value="UniProtKB-UniRule"/>
</dbReference>
<protein>
    <recommendedName>
        <fullName evidence="6 8">50S ribosomal protein L3</fullName>
    </recommendedName>
</protein>
<evidence type="ECO:0000256" key="4">
    <source>
        <dbReference type="ARBA" id="ARBA00022980"/>
    </source>
</evidence>